<dbReference type="GeneID" id="96608383"/>
<keyword evidence="2" id="KW-1185">Reference proteome</keyword>
<dbReference type="OrthoDB" id="3786371at2"/>
<proteinExistence type="predicted"/>
<accession>A0A0A1DLS0</accession>
<protein>
    <submittedName>
        <fullName evidence="1">Uncharacterized protein</fullName>
    </submittedName>
</protein>
<dbReference type="KEGG" id="psim:KR76_05405"/>
<dbReference type="HOGENOM" id="CLU_155914_0_0_11"/>
<dbReference type="EMBL" id="CP009896">
    <property type="protein sequence ID" value="AIY16335.1"/>
    <property type="molecule type" value="Genomic_DNA"/>
</dbReference>
<organism evidence="1 2">
    <name type="scientific">Nocardioides simplex</name>
    <name type="common">Arthrobacter simplex</name>
    <dbReference type="NCBI Taxonomy" id="2045"/>
    <lineage>
        <taxon>Bacteria</taxon>
        <taxon>Bacillati</taxon>
        <taxon>Actinomycetota</taxon>
        <taxon>Actinomycetes</taxon>
        <taxon>Propionibacteriales</taxon>
        <taxon>Nocardioidaceae</taxon>
        <taxon>Pimelobacter</taxon>
    </lineage>
</organism>
<evidence type="ECO:0000313" key="2">
    <source>
        <dbReference type="Proteomes" id="UP000030300"/>
    </source>
</evidence>
<dbReference type="RefSeq" id="WP_038677124.1">
    <property type="nucleotide sequence ID" value="NZ_BJMC01000002.1"/>
</dbReference>
<name>A0A0A1DLS0_NOCSI</name>
<dbReference type="eggNOG" id="ENOG5031YQX">
    <property type="taxonomic scope" value="Bacteria"/>
</dbReference>
<dbReference type="AlphaFoldDB" id="A0A0A1DLS0"/>
<dbReference type="Proteomes" id="UP000030300">
    <property type="component" value="Chromosome"/>
</dbReference>
<sequence>MTGPEIPERPASWTEALDRLEAHADRAEHLLRGESAEPAPAPWQPPAELGPLPNELVPRARQLLARQQRLMAAIPAVLSDKRQQQRIADRVGDATTAAVTPIYLDVTA</sequence>
<gene>
    <name evidence="1" type="ORF">KR76_05405</name>
</gene>
<evidence type="ECO:0000313" key="1">
    <source>
        <dbReference type="EMBL" id="AIY16335.1"/>
    </source>
</evidence>
<reference evidence="1 2" key="1">
    <citation type="journal article" date="2015" name="Genome Announc.">
        <title>Complete Genome Sequence of Steroid-Transforming Nocardioides simplex VKM Ac-2033D.</title>
        <authorList>
            <person name="Shtratnikova V.Y."/>
            <person name="Schelkunov M.I."/>
            <person name="Pekov Y.A."/>
            <person name="Fokina V.V."/>
            <person name="Logacheva M.D."/>
            <person name="Sokolov S.L."/>
            <person name="Bragin E.Y."/>
            <person name="Ashapkin V.V."/>
            <person name="Donova M.V."/>
        </authorList>
    </citation>
    <scope>NUCLEOTIDE SEQUENCE [LARGE SCALE GENOMIC DNA]</scope>
    <source>
        <strain evidence="1 2">VKM Ac-2033D</strain>
    </source>
</reference>
<dbReference type="STRING" id="2045.KR76_05405"/>